<evidence type="ECO:0000256" key="1">
    <source>
        <dbReference type="SAM" id="SignalP"/>
    </source>
</evidence>
<dbReference type="Proteomes" id="UP000248817">
    <property type="component" value="Unassembled WGS sequence"/>
</dbReference>
<protein>
    <recommendedName>
        <fullName evidence="4">Ubiquitin 3 binding protein But2 C-terminal domain-containing protein</fullName>
    </recommendedName>
</protein>
<dbReference type="AlphaFoldDB" id="A0A2V5IX83"/>
<dbReference type="EMBL" id="KZ825484">
    <property type="protein sequence ID" value="PYI33450.1"/>
    <property type="molecule type" value="Genomic_DNA"/>
</dbReference>
<organism evidence="2 3">
    <name type="scientific">Aspergillus indologenus CBS 114.80</name>
    <dbReference type="NCBI Taxonomy" id="1450541"/>
    <lineage>
        <taxon>Eukaryota</taxon>
        <taxon>Fungi</taxon>
        <taxon>Dikarya</taxon>
        <taxon>Ascomycota</taxon>
        <taxon>Pezizomycotina</taxon>
        <taxon>Eurotiomycetes</taxon>
        <taxon>Eurotiomycetidae</taxon>
        <taxon>Eurotiales</taxon>
        <taxon>Aspergillaceae</taxon>
        <taxon>Aspergillus</taxon>
        <taxon>Aspergillus subgen. Circumdati</taxon>
    </lineage>
</organism>
<evidence type="ECO:0000313" key="2">
    <source>
        <dbReference type="EMBL" id="PYI33450.1"/>
    </source>
</evidence>
<proteinExistence type="predicted"/>
<accession>A0A2V5IX83</accession>
<evidence type="ECO:0000313" key="3">
    <source>
        <dbReference type="Proteomes" id="UP000248817"/>
    </source>
</evidence>
<keyword evidence="1" id="KW-0732">Signal</keyword>
<keyword evidence="3" id="KW-1185">Reference proteome</keyword>
<gene>
    <name evidence="2" type="ORF">BP00DRAFT_424070</name>
</gene>
<name>A0A2V5IX83_9EURO</name>
<feature type="chain" id="PRO_5015998457" description="Ubiquitin 3 binding protein But2 C-terminal domain-containing protein" evidence="1">
    <location>
        <begin position="21"/>
        <end position="160"/>
    </location>
</feature>
<feature type="signal peptide" evidence="1">
    <location>
        <begin position="1"/>
        <end position="20"/>
    </location>
</feature>
<sequence>MRFSFLTGFLTPGLCGSAYGWHSTANIHRVVNGTTLWLLPDDVNLDMYTVDLMPVRFRTPPPDLDGRAWTFEFNDGILNSTTMTWLGASLYCGDGMCRMDNMLNPNLLVLDQVNEGQTTYTIRRVGENGYLMQGPDMFLRYKDDLADTSYFQITTISKEA</sequence>
<reference evidence="2 3" key="1">
    <citation type="submission" date="2018-02" db="EMBL/GenBank/DDBJ databases">
        <title>The genomes of Aspergillus section Nigri reveals drivers in fungal speciation.</title>
        <authorList>
            <consortium name="DOE Joint Genome Institute"/>
            <person name="Vesth T.C."/>
            <person name="Nybo J."/>
            <person name="Theobald S."/>
            <person name="Brandl J."/>
            <person name="Frisvad J.C."/>
            <person name="Nielsen K.F."/>
            <person name="Lyhne E.K."/>
            <person name="Kogle M.E."/>
            <person name="Kuo A."/>
            <person name="Riley R."/>
            <person name="Clum A."/>
            <person name="Nolan M."/>
            <person name="Lipzen A."/>
            <person name="Salamov A."/>
            <person name="Henrissat B."/>
            <person name="Wiebenga A."/>
            <person name="De vries R.P."/>
            <person name="Grigoriev I.V."/>
            <person name="Mortensen U.H."/>
            <person name="Andersen M.R."/>
            <person name="Baker S.E."/>
        </authorList>
    </citation>
    <scope>NUCLEOTIDE SEQUENCE [LARGE SCALE GENOMIC DNA]</scope>
    <source>
        <strain evidence="2 3">CBS 114.80</strain>
    </source>
</reference>
<evidence type="ECO:0008006" key="4">
    <source>
        <dbReference type="Google" id="ProtNLM"/>
    </source>
</evidence>